<dbReference type="RefSeq" id="WP_390279908.1">
    <property type="nucleotide sequence ID" value="NZ_JBHRYH010000024.1"/>
</dbReference>
<accession>A0ABV7TVT1</accession>
<evidence type="ECO:0000313" key="1">
    <source>
        <dbReference type="EMBL" id="MFC3626848.1"/>
    </source>
</evidence>
<gene>
    <name evidence="1" type="ORF">ACFOKJ_12010</name>
</gene>
<proteinExistence type="predicted"/>
<comment type="caution">
    <text evidence="1">The sequence shown here is derived from an EMBL/GenBank/DDBJ whole genome shotgun (WGS) entry which is preliminary data.</text>
</comment>
<organism evidence="1 2">
    <name type="scientific">Vogesella amnigena</name>
    <dbReference type="NCBI Taxonomy" id="1507449"/>
    <lineage>
        <taxon>Bacteria</taxon>
        <taxon>Pseudomonadati</taxon>
        <taxon>Pseudomonadota</taxon>
        <taxon>Betaproteobacteria</taxon>
        <taxon>Neisseriales</taxon>
        <taxon>Chromobacteriaceae</taxon>
        <taxon>Vogesella</taxon>
    </lineage>
</organism>
<reference evidence="2" key="1">
    <citation type="journal article" date="2019" name="Int. J. Syst. Evol. Microbiol.">
        <title>The Global Catalogue of Microorganisms (GCM) 10K type strain sequencing project: providing services to taxonomists for standard genome sequencing and annotation.</title>
        <authorList>
            <consortium name="The Broad Institute Genomics Platform"/>
            <consortium name="The Broad Institute Genome Sequencing Center for Infectious Disease"/>
            <person name="Wu L."/>
            <person name="Ma J."/>
        </authorList>
    </citation>
    <scope>NUCLEOTIDE SEQUENCE [LARGE SCALE GENOMIC DNA]</scope>
    <source>
        <strain evidence="2">KCTC 42195</strain>
    </source>
</reference>
<keyword evidence="2" id="KW-1185">Reference proteome</keyword>
<dbReference type="Proteomes" id="UP001595636">
    <property type="component" value="Unassembled WGS sequence"/>
</dbReference>
<name>A0ABV7TVT1_9NEIS</name>
<protein>
    <submittedName>
        <fullName evidence="1">Uncharacterized protein</fullName>
    </submittedName>
</protein>
<dbReference type="EMBL" id="JBHRYH010000024">
    <property type="protein sequence ID" value="MFC3626848.1"/>
    <property type="molecule type" value="Genomic_DNA"/>
</dbReference>
<evidence type="ECO:0000313" key="2">
    <source>
        <dbReference type="Proteomes" id="UP001595636"/>
    </source>
</evidence>
<sequence>MLKFIRELFESKPKIKIVHPILGELQLEKGAKGPYWLREAHRDGELTLCVDTIGEAPPSEAQAEFFLWVTDSIDSIYQTVKPDLALRHQSMQRKPINADWQKTFRLASLDVPLEGNKNLPWELTFECLTDNSGNLYTCHFENGSLMHVTVDT</sequence>